<keyword evidence="1" id="KW-1133">Transmembrane helix</keyword>
<organism evidence="2 3">
    <name type="scientific">Plasmodium falciparum (isolate Dd2)</name>
    <dbReference type="NCBI Taxonomy" id="57267"/>
    <lineage>
        <taxon>Eukaryota</taxon>
        <taxon>Sar</taxon>
        <taxon>Alveolata</taxon>
        <taxon>Apicomplexa</taxon>
        <taxon>Aconoidasida</taxon>
        <taxon>Haemosporida</taxon>
        <taxon>Plasmodiidae</taxon>
        <taxon>Plasmodium</taxon>
        <taxon>Plasmodium (Laverania)</taxon>
    </lineage>
</organism>
<dbReference type="AlphaFoldDB" id="A0A0L7M3F1"/>
<dbReference type="KEGG" id="pfd:PFDG_03242"/>
<feature type="transmembrane region" description="Helical" evidence="1">
    <location>
        <begin position="21"/>
        <end position="36"/>
    </location>
</feature>
<name>A0A0L7M3F1_PLAF4</name>
<keyword evidence="1" id="KW-0812">Transmembrane</keyword>
<feature type="transmembrane region" description="Helical" evidence="1">
    <location>
        <begin position="48"/>
        <end position="66"/>
    </location>
</feature>
<proteinExistence type="predicted"/>
<reference evidence="3" key="2">
    <citation type="submission" date="2006-09" db="EMBL/GenBank/DDBJ databases">
        <title>The genome sequence of Plasmodium falciparum Dd2.</title>
        <authorList>
            <consortium name="The Broad Institute Genome Sequencing Platform"/>
            <person name="Birren B."/>
            <person name="Lander E."/>
            <person name="Galagan J."/>
            <person name="Nusbaum C."/>
            <person name="Devon K."/>
            <person name="Henn M."/>
            <person name="Jaffe D."/>
            <person name="Butler J."/>
            <person name="Alvarez P."/>
            <person name="Gnerre S."/>
            <person name="Grabherr M."/>
            <person name="Kleber M."/>
            <person name="Mauceli E."/>
            <person name="Brockman W."/>
            <person name="MacCallum I.A."/>
            <person name="Rounsley S."/>
            <person name="Young S."/>
            <person name="LaButti K."/>
            <person name="Pushparaj V."/>
            <person name="DeCaprio D."/>
            <person name="Crawford M."/>
            <person name="Koehrsen M."/>
            <person name="Engels R."/>
            <person name="Montgomery P."/>
            <person name="Pearson M."/>
            <person name="Howarth C."/>
            <person name="Larson L."/>
            <person name="Luoma S."/>
            <person name="White J."/>
            <person name="Kodira C."/>
            <person name="Zeng Q."/>
            <person name="O'Leary S."/>
            <person name="Yandava C."/>
            <person name="Alvarado L."/>
            <person name="Wirth D."/>
            <person name="Volkman S."/>
            <person name="Hartl D."/>
        </authorList>
    </citation>
    <scope>NUCLEOTIDE SEQUENCE [LARGE SCALE GENOMIC DNA]</scope>
</reference>
<gene>
    <name evidence="2" type="ORF">PFDG_03242</name>
</gene>
<reference evidence="3" key="1">
    <citation type="submission" date="2006-09" db="EMBL/GenBank/DDBJ databases">
        <title>Annotation of Plasmodium falciparum Dd2.</title>
        <authorList>
            <consortium name="The Broad Institute Genome Sequencing Platform"/>
            <person name="Volkman S.K."/>
            <person name="Neafsey D.E."/>
            <person name="Dash A.P."/>
            <person name="Chitnis C.E."/>
            <person name="Hartl D.L."/>
            <person name="Young S.K."/>
            <person name="Zeng Q."/>
            <person name="Koehrsen M."/>
            <person name="Alvarado L."/>
            <person name="Berlin A."/>
            <person name="Borenstein D."/>
            <person name="Chapman S.B."/>
            <person name="Chen Z."/>
            <person name="Engels R."/>
            <person name="Freedman E."/>
            <person name="Gellesch M."/>
            <person name="Goldberg J."/>
            <person name="Griggs A."/>
            <person name="Gujja S."/>
            <person name="Heilman E.R."/>
            <person name="Heiman D.I."/>
            <person name="Howarth C."/>
            <person name="Jen D."/>
            <person name="Larson L."/>
            <person name="Mehta T."/>
            <person name="Neiman D."/>
            <person name="Park D."/>
            <person name="Pearson M."/>
            <person name="Roberts A."/>
            <person name="Saif S."/>
            <person name="Shea T."/>
            <person name="Shenoy N."/>
            <person name="Sisk P."/>
            <person name="Stolte C."/>
            <person name="Sykes S."/>
            <person name="Walk T."/>
            <person name="White J."/>
            <person name="Yandava C."/>
            <person name="Haas B."/>
            <person name="Henn M.R."/>
            <person name="Nusbaum C."/>
            <person name="Birren B."/>
        </authorList>
    </citation>
    <scope>NUCLEOTIDE SEQUENCE [LARGE SCALE GENOMIC DNA]</scope>
</reference>
<keyword evidence="1" id="KW-0472">Membrane</keyword>
<dbReference type="EMBL" id="DS016528">
    <property type="protein sequence ID" value="KOB87363.1"/>
    <property type="molecule type" value="Genomic_DNA"/>
</dbReference>
<protein>
    <submittedName>
        <fullName evidence="2">Uncharacterized protein</fullName>
    </submittedName>
</protein>
<dbReference type="Proteomes" id="UP000054282">
    <property type="component" value="Unassembled WGS sequence"/>
</dbReference>
<evidence type="ECO:0000313" key="3">
    <source>
        <dbReference type="Proteomes" id="UP000054282"/>
    </source>
</evidence>
<evidence type="ECO:0000256" key="1">
    <source>
        <dbReference type="SAM" id="Phobius"/>
    </source>
</evidence>
<accession>A0A0L7M3F1</accession>
<evidence type="ECO:0000313" key="2">
    <source>
        <dbReference type="EMBL" id="KOB87363.1"/>
    </source>
</evidence>
<sequence length="74" mass="9244">MNVKNLKQLIIHIQTRTTRRTYLKMYWFILMMIYFLKNHLMCQPKFLVMYQIKCLLICLLMCLTIWKKNLLRMI</sequence>